<name>A0ABN2IRW1_9MICO</name>
<feature type="transmembrane region" description="Helical" evidence="7">
    <location>
        <begin position="53"/>
        <end position="71"/>
    </location>
</feature>
<evidence type="ECO:0000256" key="4">
    <source>
        <dbReference type="ARBA" id="ARBA00022989"/>
    </source>
</evidence>
<evidence type="ECO:0000313" key="8">
    <source>
        <dbReference type="EMBL" id="GAA1710558.1"/>
    </source>
</evidence>
<proteinExistence type="predicted"/>
<comment type="subcellular location">
    <subcellularLocation>
        <location evidence="1">Cell membrane</location>
        <topology evidence="1">Multi-pass membrane protein</topology>
    </subcellularLocation>
</comment>
<feature type="region of interest" description="Disordered" evidence="6">
    <location>
        <begin position="1"/>
        <end position="36"/>
    </location>
</feature>
<dbReference type="Pfam" id="PF03706">
    <property type="entry name" value="LPG_synthase_TM"/>
    <property type="match status" value="1"/>
</dbReference>
<keyword evidence="2" id="KW-1003">Cell membrane</keyword>
<evidence type="ECO:0000256" key="2">
    <source>
        <dbReference type="ARBA" id="ARBA00022475"/>
    </source>
</evidence>
<feature type="transmembrane region" description="Helical" evidence="7">
    <location>
        <begin position="91"/>
        <end position="111"/>
    </location>
</feature>
<dbReference type="EMBL" id="BAAAPM010000002">
    <property type="protein sequence ID" value="GAA1710558.1"/>
    <property type="molecule type" value="Genomic_DNA"/>
</dbReference>
<keyword evidence="4 7" id="KW-1133">Transmembrane helix</keyword>
<dbReference type="RefSeq" id="WP_344245050.1">
    <property type="nucleotide sequence ID" value="NZ_BAAAPM010000002.1"/>
</dbReference>
<evidence type="ECO:0000256" key="5">
    <source>
        <dbReference type="ARBA" id="ARBA00023136"/>
    </source>
</evidence>
<feature type="transmembrane region" description="Helical" evidence="7">
    <location>
        <begin position="301"/>
        <end position="319"/>
    </location>
</feature>
<evidence type="ECO:0000256" key="6">
    <source>
        <dbReference type="SAM" id="MobiDB-lite"/>
    </source>
</evidence>
<gene>
    <name evidence="8" type="ORF">GCM10009809_03620</name>
</gene>
<feature type="compositionally biased region" description="Basic and acidic residues" evidence="6">
    <location>
        <begin position="26"/>
        <end position="36"/>
    </location>
</feature>
<evidence type="ECO:0000256" key="3">
    <source>
        <dbReference type="ARBA" id="ARBA00022692"/>
    </source>
</evidence>
<keyword evidence="3 7" id="KW-0812">Transmembrane</keyword>
<keyword evidence="5 7" id="KW-0472">Membrane</keyword>
<dbReference type="Proteomes" id="UP001501138">
    <property type="component" value="Unassembled WGS sequence"/>
</dbReference>
<sequence>MTTGDAGTDGRTEGARADGVDGAAAPRRDDGQRHDTGHSGALGRLVAVLRSPWVRWGFLVLAIGLAVYAVVAARDELAQVAAQLSAGRLALALVLAVVFVGCTFGAWRAVLADLGSPVPRRVALSIFGLSQLGKYVPGGVWNVVAAAEIGADHGIPRRRSVTTTAVATLVGVVSGAVVGLVALPFVATEELGPAARWLWILPAVVVVLLPPVLNRLVAWALRLARREPLEHPLSWRGLGAASAWSVAGWLCAGAQVWVLAVGLGMPADARGAALAVGGYALAWVVGFLVIVMPAGAGARELVLLAVLAGALPHAAVLLVVLVSRVLVTIADLLLAALGAWARRTS</sequence>
<organism evidence="8 9">
    <name type="scientific">Isoptericola hypogeus</name>
    <dbReference type="NCBI Taxonomy" id="300179"/>
    <lineage>
        <taxon>Bacteria</taxon>
        <taxon>Bacillati</taxon>
        <taxon>Actinomycetota</taxon>
        <taxon>Actinomycetes</taxon>
        <taxon>Micrococcales</taxon>
        <taxon>Promicromonosporaceae</taxon>
        <taxon>Isoptericola</taxon>
    </lineage>
</organism>
<feature type="compositionally biased region" description="Basic and acidic residues" evidence="6">
    <location>
        <begin position="8"/>
        <end position="19"/>
    </location>
</feature>
<feature type="transmembrane region" description="Helical" evidence="7">
    <location>
        <begin position="197"/>
        <end position="217"/>
    </location>
</feature>
<keyword evidence="9" id="KW-1185">Reference proteome</keyword>
<feature type="transmembrane region" description="Helical" evidence="7">
    <location>
        <begin position="165"/>
        <end position="185"/>
    </location>
</feature>
<feature type="transmembrane region" description="Helical" evidence="7">
    <location>
        <begin position="238"/>
        <end position="260"/>
    </location>
</feature>
<accession>A0ABN2IRW1</accession>
<protein>
    <submittedName>
        <fullName evidence="8">Lysylphosphatidylglycerol synthase transmembrane domain-containing protein</fullName>
    </submittedName>
</protein>
<evidence type="ECO:0000313" key="9">
    <source>
        <dbReference type="Proteomes" id="UP001501138"/>
    </source>
</evidence>
<reference evidence="8 9" key="1">
    <citation type="journal article" date="2019" name="Int. J. Syst. Evol. Microbiol.">
        <title>The Global Catalogue of Microorganisms (GCM) 10K type strain sequencing project: providing services to taxonomists for standard genome sequencing and annotation.</title>
        <authorList>
            <consortium name="The Broad Institute Genomics Platform"/>
            <consortium name="The Broad Institute Genome Sequencing Center for Infectious Disease"/>
            <person name="Wu L."/>
            <person name="Ma J."/>
        </authorList>
    </citation>
    <scope>NUCLEOTIDE SEQUENCE [LARGE SCALE GENOMIC DNA]</scope>
    <source>
        <strain evidence="8 9">JCM 15589</strain>
    </source>
</reference>
<evidence type="ECO:0000256" key="7">
    <source>
        <dbReference type="SAM" id="Phobius"/>
    </source>
</evidence>
<comment type="caution">
    <text evidence="8">The sequence shown here is derived from an EMBL/GenBank/DDBJ whole genome shotgun (WGS) entry which is preliminary data.</text>
</comment>
<evidence type="ECO:0000256" key="1">
    <source>
        <dbReference type="ARBA" id="ARBA00004651"/>
    </source>
</evidence>
<dbReference type="InterPro" id="IPR022791">
    <property type="entry name" value="L-PG_synthase/AglD"/>
</dbReference>
<feature type="transmembrane region" description="Helical" evidence="7">
    <location>
        <begin position="272"/>
        <end position="294"/>
    </location>
</feature>